<dbReference type="STRING" id="701521.PECL_1850"/>
<dbReference type="PATRIC" id="fig|701521.8.peg.1750"/>
<dbReference type="Proteomes" id="UP000005444">
    <property type="component" value="Chromosome"/>
</dbReference>
<dbReference type="Gene3D" id="3.40.50.720">
    <property type="entry name" value="NAD(P)-binding Rossmann-like Domain"/>
    <property type="match status" value="1"/>
</dbReference>
<dbReference type="Pfam" id="PF13460">
    <property type="entry name" value="NAD_binding_10"/>
    <property type="match status" value="1"/>
</dbReference>
<dbReference type="HOGENOM" id="CLU_1516516_0_0_9"/>
<organism evidence="2 3">
    <name type="scientific">Pediococcus claussenii (strain ATCC BAA-344 / DSM 14800 / JCM 18046 / KCTC 3811 / LMG 21948 / P06)</name>
    <dbReference type="NCBI Taxonomy" id="701521"/>
    <lineage>
        <taxon>Bacteria</taxon>
        <taxon>Bacillati</taxon>
        <taxon>Bacillota</taxon>
        <taxon>Bacilli</taxon>
        <taxon>Lactobacillales</taxon>
        <taxon>Lactobacillaceae</taxon>
        <taxon>Pediococcus</taxon>
    </lineage>
</organism>
<gene>
    <name evidence="2" type="ordered locus">PECL_1850</name>
</gene>
<proteinExistence type="predicted"/>
<accession>G8PC84</accession>
<dbReference type="RefSeq" id="WP_014216256.1">
    <property type="nucleotide sequence ID" value="NC_016605.1"/>
</dbReference>
<keyword evidence="3" id="KW-1185">Reference proteome</keyword>
<dbReference type="EMBL" id="CP003137">
    <property type="protein sequence ID" value="AEV96062.1"/>
    <property type="molecule type" value="Genomic_DNA"/>
</dbReference>
<dbReference type="KEGG" id="pce:PECL_1850"/>
<sequence>MRILELGNSREIENKIFGDGKKVTTAKLLDPTFNLSEFNGSYDVIVTDIMKSGMDDFGNRLADSIQSGDISTKKIVVISTAGIDQEITPKWIGTSEKERGELLLESRYFNKLIDELEIPYVILRPVKIVDGNNSEIKLSSEGTKMKTQTIGRNGLLEVINQAIFENKFDNTSIGISN</sequence>
<evidence type="ECO:0000259" key="1">
    <source>
        <dbReference type="Pfam" id="PF13460"/>
    </source>
</evidence>
<feature type="domain" description="NAD(P)-binding" evidence="1">
    <location>
        <begin position="43"/>
        <end position="163"/>
    </location>
</feature>
<reference evidence="2 3" key="1">
    <citation type="journal article" date="2012" name="J. Bacteriol.">
        <title>Complete Genome Sequence of the Beer Spoilage Organism Pediococcus claussenii ATCC BAA-344T.</title>
        <authorList>
            <person name="Pittet V."/>
            <person name="Abegunde T."/>
            <person name="Marfleet T."/>
            <person name="Haakensen M."/>
            <person name="Morrow K."/>
            <person name="Jayaprakash T."/>
            <person name="Schroeder K."/>
            <person name="Trost B."/>
            <person name="Byrns S."/>
            <person name="Bergsveinson J."/>
            <person name="Kusalik A."/>
            <person name="Ziola B."/>
        </authorList>
    </citation>
    <scope>NUCLEOTIDE SEQUENCE [LARGE SCALE GENOMIC DNA]</scope>
    <source>
        <strain evidence="2 3">ATCC BAA-344</strain>
    </source>
</reference>
<evidence type="ECO:0000313" key="3">
    <source>
        <dbReference type="Proteomes" id="UP000005444"/>
    </source>
</evidence>
<dbReference type="eggNOG" id="COG0702">
    <property type="taxonomic scope" value="Bacteria"/>
</dbReference>
<name>G8PC84_PEDCP</name>
<dbReference type="InterPro" id="IPR016040">
    <property type="entry name" value="NAD(P)-bd_dom"/>
</dbReference>
<protein>
    <recommendedName>
        <fullName evidence="1">NAD(P)-binding domain-containing protein</fullName>
    </recommendedName>
</protein>
<evidence type="ECO:0000313" key="2">
    <source>
        <dbReference type="EMBL" id="AEV96062.1"/>
    </source>
</evidence>
<dbReference type="AlphaFoldDB" id="G8PC84"/>